<keyword evidence="3" id="KW-1185">Reference proteome</keyword>
<dbReference type="RefSeq" id="WP_254152396.1">
    <property type="nucleotide sequence ID" value="NZ_JAHESD010000005.1"/>
</dbReference>
<reference evidence="2 3" key="1">
    <citation type="submission" date="2021-05" db="EMBL/GenBank/DDBJ databases">
        <title>A Polyphasic approach of four new species of the genus Ohtaekwangia: Ohtaekwangia histidinii sp. nov., Ohtaekwangia cretensis sp. nov., Ohtaekwangia indiensis sp. nov., Ohtaekwangia reichenbachii sp. nov. from diverse environment.</title>
        <authorList>
            <person name="Octaviana S."/>
        </authorList>
    </citation>
    <scope>NUCLEOTIDE SEQUENCE [LARGE SCALE GENOMIC DNA]</scope>
    <source>
        <strain evidence="2 3">PWU20</strain>
    </source>
</reference>
<evidence type="ECO:0000313" key="2">
    <source>
        <dbReference type="EMBL" id="MBT1702450.1"/>
    </source>
</evidence>
<dbReference type="EMBL" id="JAHESD010000005">
    <property type="protein sequence ID" value="MBT1702450.1"/>
    <property type="molecule type" value="Genomic_DNA"/>
</dbReference>
<feature type="signal peptide" evidence="1">
    <location>
        <begin position="1"/>
        <end position="23"/>
    </location>
</feature>
<evidence type="ECO:0008006" key="4">
    <source>
        <dbReference type="Google" id="ProtNLM"/>
    </source>
</evidence>
<accession>A0ABS5VLV9</accession>
<evidence type="ECO:0000313" key="3">
    <source>
        <dbReference type="Proteomes" id="UP000772618"/>
    </source>
</evidence>
<dbReference type="Proteomes" id="UP000772618">
    <property type="component" value="Unassembled WGS sequence"/>
</dbReference>
<comment type="caution">
    <text evidence="2">The sequence shown here is derived from an EMBL/GenBank/DDBJ whole genome shotgun (WGS) entry which is preliminary data.</text>
</comment>
<dbReference type="PROSITE" id="PS51257">
    <property type="entry name" value="PROKAR_LIPOPROTEIN"/>
    <property type="match status" value="1"/>
</dbReference>
<name>A0ABS5VLV9_9BACT</name>
<sequence length="155" mass="16955">MKITAKILTLLMLVAMATFSVSCGGDDDEKSDREVQIDKLVGTWNATEVLFEGSTPPLDHSKFQLVITKDGKTRAKYEALGRPQGPSAWPASGSFEFGSNAKTNLIRDDQTNIQYSVTDTELTMSFTFTGEPYAASGGRAKNVEGGWDFKFTKVQ</sequence>
<feature type="chain" id="PRO_5045089321" description="Lipocalin-like domain-containing protein" evidence="1">
    <location>
        <begin position="24"/>
        <end position="155"/>
    </location>
</feature>
<evidence type="ECO:0000256" key="1">
    <source>
        <dbReference type="SAM" id="SignalP"/>
    </source>
</evidence>
<protein>
    <recommendedName>
        <fullName evidence="4">Lipocalin-like domain-containing protein</fullName>
    </recommendedName>
</protein>
<keyword evidence="1" id="KW-0732">Signal</keyword>
<proteinExistence type="predicted"/>
<gene>
    <name evidence="2" type="ORF">KK060_04115</name>
</gene>
<organism evidence="2 3">
    <name type="scientific">Chryseosolibacter indicus</name>
    <dbReference type="NCBI Taxonomy" id="2782351"/>
    <lineage>
        <taxon>Bacteria</taxon>
        <taxon>Pseudomonadati</taxon>
        <taxon>Bacteroidota</taxon>
        <taxon>Cytophagia</taxon>
        <taxon>Cytophagales</taxon>
        <taxon>Chryseotaleaceae</taxon>
        <taxon>Chryseosolibacter</taxon>
    </lineage>
</organism>